<dbReference type="InterPro" id="IPR018958">
    <property type="entry name" value="Knr4/Smi1-like_dom"/>
</dbReference>
<feature type="domain" description="Knr4/Smi1-like" evidence="1">
    <location>
        <begin position="3"/>
        <end position="135"/>
    </location>
</feature>
<dbReference type="RefSeq" id="WP_088497889.1">
    <property type="nucleotide sequence ID" value="NZ_JACLBH010000001.1"/>
</dbReference>
<sequence>MSALSDIEQATGQAFPPLFKQLQTAGRLSWGSPHPDWSEVVFPTLQADPPVLLYAQDYEPLEHDELLEAWQELTAEDHYNPLRTDLQLLPFARTGAGDSYCFWSNAPDSAEPPVVLVWHDDDRADVLAANYQDFLFRKMVEAVADYQAPYTLLSHGELAGNLQRWLQSHQSFLRGDQFAALQRLFARVDDIEEGNISEDDAQAIVADVIGFERLDESFAYVREEA</sequence>
<reference evidence="2 3" key="1">
    <citation type="submission" date="2017-06" db="EMBL/GenBank/DDBJ databases">
        <authorList>
            <person name="Kim H.J."/>
            <person name="Triplett B.A."/>
        </authorList>
    </citation>
    <scope>NUCLEOTIDE SEQUENCE [LARGE SCALE GENOMIC DNA]</scope>
    <source>
        <strain evidence="2 3">594</strain>
    </source>
</reference>
<dbReference type="Proteomes" id="UP000197090">
    <property type="component" value="Unassembled WGS sequence"/>
</dbReference>
<gene>
    <name evidence="2" type="ORF">CEE63_20290</name>
</gene>
<comment type="caution">
    <text evidence="2">The sequence shown here is derived from an EMBL/GenBank/DDBJ whole genome shotgun (WGS) entry which is preliminary data.</text>
</comment>
<dbReference type="EMBL" id="NIVX01000115">
    <property type="protein sequence ID" value="OWQ69593.1"/>
    <property type="molecule type" value="Genomic_DNA"/>
</dbReference>
<dbReference type="SUPFAM" id="SSF160631">
    <property type="entry name" value="SMI1/KNR4-like"/>
    <property type="match status" value="1"/>
</dbReference>
<evidence type="ECO:0000259" key="1">
    <source>
        <dbReference type="Pfam" id="PF09346"/>
    </source>
</evidence>
<dbReference type="Gene3D" id="3.40.1580.10">
    <property type="entry name" value="SMI1/KNR4-like"/>
    <property type="match status" value="1"/>
</dbReference>
<name>A0A246HYS1_STEMA</name>
<organism evidence="2 3">
    <name type="scientific">Stenotrophomonas maltophilia</name>
    <name type="common">Pseudomonas maltophilia</name>
    <name type="synonym">Xanthomonas maltophilia</name>
    <dbReference type="NCBI Taxonomy" id="40324"/>
    <lineage>
        <taxon>Bacteria</taxon>
        <taxon>Pseudomonadati</taxon>
        <taxon>Pseudomonadota</taxon>
        <taxon>Gammaproteobacteria</taxon>
        <taxon>Lysobacterales</taxon>
        <taxon>Lysobacteraceae</taxon>
        <taxon>Stenotrophomonas</taxon>
        <taxon>Stenotrophomonas maltophilia group</taxon>
    </lineage>
</organism>
<evidence type="ECO:0000313" key="2">
    <source>
        <dbReference type="EMBL" id="OWQ69593.1"/>
    </source>
</evidence>
<dbReference type="InterPro" id="IPR037883">
    <property type="entry name" value="Knr4/Smi1-like_sf"/>
</dbReference>
<evidence type="ECO:0000313" key="3">
    <source>
        <dbReference type="Proteomes" id="UP000197090"/>
    </source>
</evidence>
<dbReference type="Pfam" id="PF09346">
    <property type="entry name" value="SMI1_KNR4"/>
    <property type="match status" value="1"/>
</dbReference>
<proteinExistence type="predicted"/>
<accession>A0A246HYS1</accession>
<dbReference type="AlphaFoldDB" id="A0A246HYS1"/>
<protein>
    <recommendedName>
        <fullName evidence="1">Knr4/Smi1-like domain-containing protein</fullName>
    </recommendedName>
</protein>